<evidence type="ECO:0000313" key="3">
    <source>
        <dbReference type="Proteomes" id="UP001177003"/>
    </source>
</evidence>
<evidence type="ECO:0000256" key="1">
    <source>
        <dbReference type="SAM" id="MobiDB-lite"/>
    </source>
</evidence>
<dbReference type="EMBL" id="OX465084">
    <property type="protein sequence ID" value="CAI9296258.1"/>
    <property type="molecule type" value="Genomic_DNA"/>
</dbReference>
<keyword evidence="3" id="KW-1185">Reference proteome</keyword>
<proteinExistence type="predicted"/>
<gene>
    <name evidence="2" type="ORF">LSALG_LOCUS35143</name>
</gene>
<accession>A0AA35ZP32</accession>
<reference evidence="2" key="1">
    <citation type="submission" date="2023-04" db="EMBL/GenBank/DDBJ databases">
        <authorList>
            <person name="Vijverberg K."/>
            <person name="Xiong W."/>
            <person name="Schranz E."/>
        </authorList>
    </citation>
    <scope>NUCLEOTIDE SEQUENCE</scope>
</reference>
<dbReference type="AlphaFoldDB" id="A0AA35ZP32"/>
<dbReference type="Proteomes" id="UP001177003">
    <property type="component" value="Chromosome 8"/>
</dbReference>
<sequence length="144" mass="15749">MYRSIQGLIPPLAIANYDPGMITFLLFTIRCPMKRRVGEITSQTTSIMGSHVCLTGLAKLDDDLKGKQVFHFSCRFTIGVRLLIFEAQRLGAVSKIPPPPMPTGTWGGSWSCWGDKVCDKKKGTASVAAVSPPQAIDPQEGRLR</sequence>
<feature type="region of interest" description="Disordered" evidence="1">
    <location>
        <begin position="124"/>
        <end position="144"/>
    </location>
</feature>
<organism evidence="2 3">
    <name type="scientific">Lactuca saligna</name>
    <name type="common">Willowleaf lettuce</name>
    <dbReference type="NCBI Taxonomy" id="75948"/>
    <lineage>
        <taxon>Eukaryota</taxon>
        <taxon>Viridiplantae</taxon>
        <taxon>Streptophyta</taxon>
        <taxon>Embryophyta</taxon>
        <taxon>Tracheophyta</taxon>
        <taxon>Spermatophyta</taxon>
        <taxon>Magnoliopsida</taxon>
        <taxon>eudicotyledons</taxon>
        <taxon>Gunneridae</taxon>
        <taxon>Pentapetalae</taxon>
        <taxon>asterids</taxon>
        <taxon>campanulids</taxon>
        <taxon>Asterales</taxon>
        <taxon>Asteraceae</taxon>
        <taxon>Cichorioideae</taxon>
        <taxon>Cichorieae</taxon>
        <taxon>Lactucinae</taxon>
        <taxon>Lactuca</taxon>
    </lineage>
</organism>
<evidence type="ECO:0000313" key="2">
    <source>
        <dbReference type="EMBL" id="CAI9296258.1"/>
    </source>
</evidence>
<protein>
    <submittedName>
        <fullName evidence="2">Uncharacterized protein</fullName>
    </submittedName>
</protein>
<name>A0AA35ZP32_LACSI</name>